<dbReference type="RefSeq" id="WP_092616175.1">
    <property type="nucleotide sequence ID" value="NZ_FNCV01000002.1"/>
</dbReference>
<feature type="domain" description="CobB/CobQ-like glutamine amidotransferase" evidence="11">
    <location>
        <begin position="257"/>
        <end position="444"/>
    </location>
</feature>
<comment type="catalytic activity">
    <reaction evidence="9">
        <text>cob(II)yrinate + 2 L-glutamine + 2 ATP + 2 H2O = cob(II)yrinate a,c diamide + 2 L-glutamate + 2 ADP + 2 phosphate + 2 H(+)</text>
        <dbReference type="Rhea" id="RHEA:26289"/>
        <dbReference type="ChEBI" id="CHEBI:15377"/>
        <dbReference type="ChEBI" id="CHEBI:15378"/>
        <dbReference type="ChEBI" id="CHEBI:29985"/>
        <dbReference type="ChEBI" id="CHEBI:30616"/>
        <dbReference type="ChEBI" id="CHEBI:43474"/>
        <dbReference type="ChEBI" id="CHEBI:58359"/>
        <dbReference type="ChEBI" id="CHEBI:58537"/>
        <dbReference type="ChEBI" id="CHEBI:58894"/>
        <dbReference type="ChEBI" id="CHEBI:456216"/>
        <dbReference type="EC" id="6.3.5.11"/>
    </reaction>
</comment>
<dbReference type="STRING" id="83401.SAMN05421742_102332"/>
<feature type="domain" description="CobQ/CobB/MinD/ParA nucleotide binding" evidence="10">
    <location>
        <begin position="6"/>
        <end position="199"/>
    </location>
</feature>
<dbReference type="GO" id="GO:0042242">
    <property type="term" value="F:cobyrinic acid a,c-diamide synthase activity"/>
    <property type="evidence" value="ECO:0007669"/>
    <property type="project" value="UniProtKB-UniRule"/>
</dbReference>
<organism evidence="12 13">
    <name type="scientific">Roseospirillum parvum</name>
    <dbReference type="NCBI Taxonomy" id="83401"/>
    <lineage>
        <taxon>Bacteria</taxon>
        <taxon>Pseudomonadati</taxon>
        <taxon>Pseudomonadota</taxon>
        <taxon>Alphaproteobacteria</taxon>
        <taxon>Rhodospirillales</taxon>
        <taxon>Rhodospirillaceae</taxon>
        <taxon>Roseospirillum</taxon>
    </lineage>
</organism>
<dbReference type="Pfam" id="PF07685">
    <property type="entry name" value="GATase_3"/>
    <property type="match status" value="1"/>
</dbReference>
<keyword evidence="7 9" id="KW-0460">Magnesium</keyword>
<keyword evidence="5 9" id="KW-0547">Nucleotide-binding</keyword>
<evidence type="ECO:0000256" key="6">
    <source>
        <dbReference type="ARBA" id="ARBA00022840"/>
    </source>
</evidence>
<comment type="similarity">
    <text evidence="9">Belongs to the CobB/CbiA family.</text>
</comment>
<sequence>MSRGLILAAPATGSGKTTLTLGLLRRLTQGGLDVTPAKVGPDYIDPAFHAAATGRPCLNLDTWAQPADSLDRLIATLSSGELTLVEGVMGLFDGAPPPGPDGPAGASGDGSTAALATLTGWPVILIVDGSRTGASLAALVRGFISHRPAVRVAGVIVNRVTSPRQAARLNAALAADLPTLPVLGTVPRDPALALPSRHLGLVQAGEHADLERFLDHAAAHVGAHVDVTALTALALPHRRPAPKPPGPARPLPPLGQRIAVARDAAFAFCYPATLDGWHAAGAEILPFSPLADHSPDPTADAVYLPGGYPELFAGQLANAHTFLDGLRAAAARKAQVFGECGGYMTLGRSLTDGDGTAHPMANLLPIETSFAAPKLSIGYRRLTALEPSALGPPGSPFRGHEFHYARETANDAPPLFTATDASGQNLGPQGARLETTCGAFLHLIHTG</sequence>
<dbReference type="InterPro" id="IPR027417">
    <property type="entry name" value="P-loop_NTPase"/>
</dbReference>
<protein>
    <recommendedName>
        <fullName evidence="9">Cobyrinate a,c-diamide synthase</fullName>
        <ecNumber evidence="9">6.3.5.11</ecNumber>
    </recommendedName>
    <alternativeName>
        <fullName evidence="9">Cobyrinic acid a,c-diamide synthetase</fullName>
    </alternativeName>
</protein>
<dbReference type="Proteomes" id="UP000217076">
    <property type="component" value="Unassembled WGS sequence"/>
</dbReference>
<keyword evidence="6 9" id="KW-0067">ATP-binding</keyword>
<evidence type="ECO:0000313" key="12">
    <source>
        <dbReference type="EMBL" id="SDG75881.1"/>
    </source>
</evidence>
<name>A0A1G7WVB3_9PROT</name>
<feature type="site" description="Increases nucleophilicity of active site Cys" evidence="9">
    <location>
        <position position="442"/>
    </location>
</feature>
<evidence type="ECO:0000256" key="5">
    <source>
        <dbReference type="ARBA" id="ARBA00022741"/>
    </source>
</evidence>
<dbReference type="AlphaFoldDB" id="A0A1G7WVB3"/>
<proteinExistence type="inferred from homology"/>
<dbReference type="Pfam" id="PF01656">
    <property type="entry name" value="CbiA"/>
    <property type="match status" value="1"/>
</dbReference>
<dbReference type="UniPathway" id="UPA00148">
    <property type="reaction ID" value="UER00231"/>
</dbReference>
<comment type="domain">
    <text evidence="9">Comprises of two domains. The C-terminal domain contains the binding site for glutamine and catalyzes the hydrolysis of this substrate to glutamate and ammonia. The N-terminal domain is anticipated to bind ATP and cobyrinate and catalyzes the ultimate synthesis of the diamide product. The ammonia produced via the glutaminase domain is probably translocated to the adjacent domain via a molecular tunnel, where it reacts with an activated intermediate.</text>
</comment>
<dbReference type="PANTHER" id="PTHR43873">
    <property type="entry name" value="COBYRINATE A,C-DIAMIDE SYNTHASE"/>
    <property type="match status" value="1"/>
</dbReference>
<evidence type="ECO:0000259" key="10">
    <source>
        <dbReference type="Pfam" id="PF01656"/>
    </source>
</evidence>
<reference evidence="13" key="1">
    <citation type="submission" date="2016-10" db="EMBL/GenBank/DDBJ databases">
        <authorList>
            <person name="Varghese N."/>
            <person name="Submissions S."/>
        </authorList>
    </citation>
    <scope>NUCLEOTIDE SEQUENCE [LARGE SCALE GENOMIC DNA]</scope>
    <source>
        <strain evidence="13">930I</strain>
    </source>
</reference>
<dbReference type="OrthoDB" id="9764035at2"/>
<comment type="similarity">
    <text evidence="2">Belongs to the CobB/CobQ family. CobQ subfamily.</text>
</comment>
<evidence type="ECO:0000256" key="4">
    <source>
        <dbReference type="ARBA" id="ARBA00022598"/>
    </source>
</evidence>
<keyword evidence="8 9" id="KW-0315">Glutamine amidotransferase</keyword>
<dbReference type="SUPFAM" id="SSF52540">
    <property type="entry name" value="P-loop containing nucleoside triphosphate hydrolases"/>
    <property type="match status" value="1"/>
</dbReference>
<dbReference type="InterPro" id="IPR029062">
    <property type="entry name" value="Class_I_gatase-like"/>
</dbReference>
<dbReference type="InterPro" id="IPR011698">
    <property type="entry name" value="GATase_3"/>
</dbReference>
<evidence type="ECO:0000256" key="8">
    <source>
        <dbReference type="ARBA" id="ARBA00022962"/>
    </source>
</evidence>
<evidence type="ECO:0000256" key="7">
    <source>
        <dbReference type="ARBA" id="ARBA00022842"/>
    </source>
</evidence>
<evidence type="ECO:0000256" key="3">
    <source>
        <dbReference type="ARBA" id="ARBA00022573"/>
    </source>
</evidence>
<keyword evidence="3 9" id="KW-0169">Cobalamin biosynthesis</keyword>
<keyword evidence="13" id="KW-1185">Reference proteome</keyword>
<accession>A0A1G7WVB3</accession>
<feature type="active site" description="Nucleophile" evidence="9">
    <location>
        <position position="340"/>
    </location>
</feature>
<comment type="cofactor">
    <cofactor evidence="1 9">
        <name>Mg(2+)</name>
        <dbReference type="ChEBI" id="CHEBI:18420"/>
    </cofactor>
</comment>
<gene>
    <name evidence="9" type="primary">cbiA</name>
    <name evidence="12" type="ORF">SAMN05421742_102332</name>
</gene>
<dbReference type="PANTHER" id="PTHR43873:SF1">
    <property type="entry name" value="COBYRINATE A,C-DIAMIDE SYNTHASE"/>
    <property type="match status" value="1"/>
</dbReference>
<dbReference type="GO" id="GO:0005524">
    <property type="term" value="F:ATP binding"/>
    <property type="evidence" value="ECO:0007669"/>
    <property type="project" value="UniProtKB-UniRule"/>
</dbReference>
<evidence type="ECO:0000256" key="2">
    <source>
        <dbReference type="ARBA" id="ARBA00006205"/>
    </source>
</evidence>
<dbReference type="InterPro" id="IPR004484">
    <property type="entry name" value="CbiA/CobB_synth"/>
</dbReference>
<keyword evidence="4 9" id="KW-0436">Ligase</keyword>
<dbReference type="PROSITE" id="PS51274">
    <property type="entry name" value="GATASE_COBBQ"/>
    <property type="match status" value="1"/>
</dbReference>
<dbReference type="SUPFAM" id="SSF52317">
    <property type="entry name" value="Class I glutamine amidotransferase-like"/>
    <property type="match status" value="1"/>
</dbReference>
<dbReference type="EC" id="6.3.5.11" evidence="9"/>
<evidence type="ECO:0000256" key="1">
    <source>
        <dbReference type="ARBA" id="ARBA00001946"/>
    </source>
</evidence>
<dbReference type="NCBIfam" id="TIGR00379">
    <property type="entry name" value="cobB"/>
    <property type="match status" value="1"/>
</dbReference>
<dbReference type="Gene3D" id="3.40.50.880">
    <property type="match status" value="1"/>
</dbReference>
<evidence type="ECO:0000256" key="9">
    <source>
        <dbReference type="HAMAP-Rule" id="MF_00027"/>
    </source>
</evidence>
<evidence type="ECO:0000259" key="11">
    <source>
        <dbReference type="Pfam" id="PF07685"/>
    </source>
</evidence>
<dbReference type="NCBIfam" id="NF002204">
    <property type="entry name" value="PRK01077.1"/>
    <property type="match status" value="1"/>
</dbReference>
<comment type="function">
    <text evidence="9">Catalyzes the ATP-dependent amidation of the two carboxylate groups at positions a and c of cobyrinate, using either L-glutamine or ammonia as the nitrogen source.</text>
</comment>
<dbReference type="GO" id="GO:0009236">
    <property type="term" value="P:cobalamin biosynthetic process"/>
    <property type="evidence" value="ECO:0007669"/>
    <property type="project" value="UniProtKB-UniRule"/>
</dbReference>
<comment type="miscellaneous">
    <text evidence="9">The a and c carboxylates of cobyrinate are activated for nucleophilic attack via formation of a phosphorylated intermediate by ATP. CbiA catalyzes first the amidation of the c-carboxylate, and then that of the a-carboxylate.</text>
</comment>
<comment type="pathway">
    <text evidence="9">Cofactor biosynthesis; adenosylcobalamin biosynthesis; cob(II)yrinate a,c-diamide from sirohydrochlorin (anaerobic route): step 10/10.</text>
</comment>
<dbReference type="InterPro" id="IPR002586">
    <property type="entry name" value="CobQ/CobB/MinD/ParA_Nub-bd_dom"/>
</dbReference>
<dbReference type="EMBL" id="FNCV01000002">
    <property type="protein sequence ID" value="SDG75881.1"/>
    <property type="molecule type" value="Genomic_DNA"/>
</dbReference>
<evidence type="ECO:0000313" key="13">
    <source>
        <dbReference type="Proteomes" id="UP000217076"/>
    </source>
</evidence>
<dbReference type="Gene3D" id="3.40.50.300">
    <property type="entry name" value="P-loop containing nucleotide triphosphate hydrolases"/>
    <property type="match status" value="1"/>
</dbReference>
<dbReference type="HAMAP" id="MF_00027">
    <property type="entry name" value="CobB_CbiA"/>
    <property type="match status" value="1"/>
</dbReference>